<name>V6SE50_9FLAO</name>
<dbReference type="OrthoDB" id="679921at2"/>
<comment type="caution">
    <text evidence="1">The sequence shown here is derived from an EMBL/GenBank/DDBJ whole genome shotgun (WGS) entry which is preliminary data.</text>
</comment>
<evidence type="ECO:0008006" key="3">
    <source>
        <dbReference type="Google" id="ProtNLM"/>
    </source>
</evidence>
<organism evidence="1 2">
    <name type="scientific">Flavobacterium enshiense DK69</name>
    <dbReference type="NCBI Taxonomy" id="1107311"/>
    <lineage>
        <taxon>Bacteria</taxon>
        <taxon>Pseudomonadati</taxon>
        <taxon>Bacteroidota</taxon>
        <taxon>Flavobacteriia</taxon>
        <taxon>Flavobacteriales</taxon>
        <taxon>Flavobacteriaceae</taxon>
        <taxon>Flavobacterium</taxon>
    </lineage>
</organism>
<dbReference type="RefSeq" id="WP_023573902.1">
    <property type="nucleotide sequence ID" value="NZ_AVCS01000013.1"/>
</dbReference>
<gene>
    <name evidence="1" type="ORF">Q767_10430</name>
</gene>
<dbReference type="GO" id="GO:0020037">
    <property type="term" value="F:heme binding"/>
    <property type="evidence" value="ECO:0007669"/>
    <property type="project" value="InterPro"/>
</dbReference>
<dbReference type="EMBL" id="JRLZ01000009">
    <property type="protein sequence ID" value="KGO95633.1"/>
    <property type="molecule type" value="Genomic_DNA"/>
</dbReference>
<dbReference type="GO" id="GO:0009055">
    <property type="term" value="F:electron transfer activity"/>
    <property type="evidence" value="ECO:0007669"/>
    <property type="project" value="InterPro"/>
</dbReference>
<proteinExistence type="predicted"/>
<dbReference type="AlphaFoldDB" id="V6SE50"/>
<dbReference type="eggNOG" id="COG2010">
    <property type="taxonomic scope" value="Bacteria"/>
</dbReference>
<dbReference type="STRING" id="1107311.Q767_10430"/>
<sequence>MKFNVFAVAITSLFIYSCASRQVVQTSQKGEDVKITRFVVKKTITVPNKALTENQAHGKQVYENNCAKWHKLFEPSSRTAEQWKPILGKMQIKAKISDEDAASVYNYLTAQI</sequence>
<keyword evidence="2" id="KW-1185">Reference proteome</keyword>
<evidence type="ECO:0000313" key="2">
    <source>
        <dbReference type="Proteomes" id="UP000030149"/>
    </source>
</evidence>
<protein>
    <recommendedName>
        <fullName evidence="3">Cytochrome C</fullName>
    </recommendedName>
</protein>
<dbReference type="Proteomes" id="UP000030149">
    <property type="component" value="Unassembled WGS sequence"/>
</dbReference>
<evidence type="ECO:0000313" key="1">
    <source>
        <dbReference type="EMBL" id="KGO95633.1"/>
    </source>
</evidence>
<dbReference type="PROSITE" id="PS51257">
    <property type="entry name" value="PROKAR_LIPOPROTEIN"/>
    <property type="match status" value="1"/>
</dbReference>
<dbReference type="SUPFAM" id="SSF46626">
    <property type="entry name" value="Cytochrome c"/>
    <property type="match status" value="1"/>
</dbReference>
<dbReference type="PATRIC" id="fig|1107311.3.peg.1881"/>
<reference evidence="1 2" key="2">
    <citation type="journal article" date="2015" name="Stand. Genomic Sci.">
        <title>High quality draft genomic sequence of Flavobacterium enshiense DK69(T) and comparison among Flavobacterium genomes.</title>
        <authorList>
            <person name="Zeng Z."/>
            <person name="Chen C."/>
            <person name="Du H."/>
            <person name="Wang G."/>
            <person name="Li M."/>
        </authorList>
    </citation>
    <scope>NUCLEOTIDE SEQUENCE [LARGE SCALE GENOMIC DNA]</scope>
    <source>
        <strain evidence="1 2">DK69</strain>
    </source>
</reference>
<reference evidence="2" key="1">
    <citation type="submission" date="2013-09" db="EMBL/GenBank/DDBJ databases">
        <authorList>
            <person name="Zeng Z."/>
            <person name="Chen C."/>
        </authorList>
    </citation>
    <scope>NUCLEOTIDE SEQUENCE [LARGE SCALE GENOMIC DNA]</scope>
    <source>
        <strain evidence="2">DK69</strain>
    </source>
</reference>
<dbReference type="Gene3D" id="1.10.760.10">
    <property type="entry name" value="Cytochrome c-like domain"/>
    <property type="match status" value="1"/>
</dbReference>
<accession>V6SE50</accession>
<dbReference type="InterPro" id="IPR036909">
    <property type="entry name" value="Cyt_c-like_dom_sf"/>
</dbReference>